<dbReference type="PIRSF" id="PIRSF006305">
    <property type="entry name" value="Maf"/>
    <property type="match status" value="1"/>
</dbReference>
<accession>A0ABX7ERZ1</accession>
<evidence type="ECO:0000256" key="1">
    <source>
        <dbReference type="ARBA" id="ARBA00001968"/>
    </source>
</evidence>
<keyword evidence="2 4" id="KW-0378">Hydrolase</keyword>
<sequence length="199" mass="21466">MGSPLILASGSTARQMLLKNAGLDFVAIPATVDERAIEDNLPLAGRDPVSVARHLALAKATNVSERSPGAFVIGCDQTMSLGNRIFHKAASLDEARQTLISLRGKAHFLNSAVCLVRDGELLWSDVTKACMQVRDFSDEFLDGYIERNGKSILSSVGCYQLEGEGVQLFDAIAGDYFTILGLPLLPLLAALREHEINHA</sequence>
<keyword evidence="3 4" id="KW-0546">Nucleotide metabolism</keyword>
<dbReference type="CDD" id="cd00555">
    <property type="entry name" value="Maf"/>
    <property type="match status" value="1"/>
</dbReference>
<reference evidence="5 6" key="1">
    <citation type="submission" date="2018-09" db="EMBL/GenBank/DDBJ databases">
        <title>Rhizobium sp. MAE2-X.</title>
        <authorList>
            <person name="Lee Y."/>
            <person name="Jeon C.O."/>
        </authorList>
    </citation>
    <scope>NUCLEOTIDE SEQUENCE [LARGE SCALE GENOMIC DNA]</scope>
    <source>
        <strain evidence="5 6">MAE2-X</strain>
    </source>
</reference>
<comment type="function">
    <text evidence="4">Nucleoside triphosphate pyrophosphatase. May have a dual role in cell division arrest and in preventing the incorporation of modified nucleotides into cellular nucleic acids.</text>
</comment>
<dbReference type="Pfam" id="PF02545">
    <property type="entry name" value="Maf"/>
    <property type="match status" value="1"/>
</dbReference>
<comment type="catalytic activity">
    <reaction evidence="4">
        <text>a 2'-deoxyribonucleoside 5'-triphosphate + H2O = a 2'-deoxyribonucleoside 5'-phosphate + diphosphate + H(+)</text>
        <dbReference type="Rhea" id="RHEA:44644"/>
        <dbReference type="ChEBI" id="CHEBI:15377"/>
        <dbReference type="ChEBI" id="CHEBI:15378"/>
        <dbReference type="ChEBI" id="CHEBI:33019"/>
        <dbReference type="ChEBI" id="CHEBI:61560"/>
        <dbReference type="ChEBI" id="CHEBI:65317"/>
        <dbReference type="EC" id="3.6.1.9"/>
    </reaction>
</comment>
<name>A0ABX7ERZ1_9HYPH</name>
<dbReference type="PANTHER" id="PTHR43213:SF5">
    <property type="entry name" value="BIFUNCTIONAL DTTP_UTP PYROPHOSPHATASE_METHYLTRANSFERASE PROTEIN-RELATED"/>
    <property type="match status" value="1"/>
</dbReference>
<dbReference type="InterPro" id="IPR029001">
    <property type="entry name" value="ITPase-like_fam"/>
</dbReference>
<feature type="active site" description="Proton acceptor" evidence="4">
    <location>
        <position position="76"/>
    </location>
</feature>
<dbReference type="Gene3D" id="3.90.950.10">
    <property type="match status" value="1"/>
</dbReference>
<comment type="subcellular location">
    <subcellularLocation>
        <location evidence="4">Cytoplasm</location>
    </subcellularLocation>
</comment>
<organism evidence="5 6">
    <name type="scientific">Rhizobium rosettiformans</name>
    <dbReference type="NCBI Taxonomy" id="1368430"/>
    <lineage>
        <taxon>Bacteria</taxon>
        <taxon>Pseudomonadati</taxon>
        <taxon>Pseudomonadota</taxon>
        <taxon>Alphaproteobacteria</taxon>
        <taxon>Hyphomicrobiales</taxon>
        <taxon>Rhizobiaceae</taxon>
        <taxon>Rhizobium/Agrobacterium group</taxon>
        <taxon>Rhizobium</taxon>
    </lineage>
</organism>
<evidence type="ECO:0000256" key="4">
    <source>
        <dbReference type="HAMAP-Rule" id="MF_00528"/>
    </source>
</evidence>
<dbReference type="HAMAP" id="MF_00528">
    <property type="entry name" value="Maf"/>
    <property type="match status" value="1"/>
</dbReference>
<proteinExistence type="inferred from homology"/>
<evidence type="ECO:0000313" key="5">
    <source>
        <dbReference type="EMBL" id="QRF51028.1"/>
    </source>
</evidence>
<evidence type="ECO:0000256" key="2">
    <source>
        <dbReference type="ARBA" id="ARBA00022801"/>
    </source>
</evidence>
<gene>
    <name evidence="5" type="ORF">D4A92_06005</name>
</gene>
<comment type="catalytic activity">
    <reaction evidence="4">
        <text>a ribonucleoside 5'-triphosphate + H2O = a ribonucleoside 5'-phosphate + diphosphate + H(+)</text>
        <dbReference type="Rhea" id="RHEA:23996"/>
        <dbReference type="ChEBI" id="CHEBI:15377"/>
        <dbReference type="ChEBI" id="CHEBI:15378"/>
        <dbReference type="ChEBI" id="CHEBI:33019"/>
        <dbReference type="ChEBI" id="CHEBI:58043"/>
        <dbReference type="ChEBI" id="CHEBI:61557"/>
        <dbReference type="EC" id="3.6.1.9"/>
    </reaction>
</comment>
<dbReference type="EC" id="3.6.1.9" evidence="4"/>
<dbReference type="InterPro" id="IPR003697">
    <property type="entry name" value="Maf-like"/>
</dbReference>
<dbReference type="Proteomes" id="UP000596351">
    <property type="component" value="Chromosome"/>
</dbReference>
<evidence type="ECO:0000256" key="3">
    <source>
        <dbReference type="ARBA" id="ARBA00023080"/>
    </source>
</evidence>
<keyword evidence="6" id="KW-1185">Reference proteome</keyword>
<evidence type="ECO:0000313" key="6">
    <source>
        <dbReference type="Proteomes" id="UP000596351"/>
    </source>
</evidence>
<dbReference type="EMBL" id="CP032405">
    <property type="protein sequence ID" value="QRF51028.1"/>
    <property type="molecule type" value="Genomic_DNA"/>
</dbReference>
<dbReference type="PANTHER" id="PTHR43213">
    <property type="entry name" value="BIFUNCTIONAL DTTP/UTP PYROPHOSPHATASE/METHYLTRANSFERASE PROTEIN-RELATED"/>
    <property type="match status" value="1"/>
</dbReference>
<comment type="caution">
    <text evidence="4">Lacks conserved residue(s) required for the propagation of feature annotation.</text>
</comment>
<dbReference type="RefSeq" id="WP_203018754.1">
    <property type="nucleotide sequence ID" value="NZ_CP032405.1"/>
</dbReference>
<dbReference type="SUPFAM" id="SSF52972">
    <property type="entry name" value="ITPase-like"/>
    <property type="match status" value="1"/>
</dbReference>
<keyword evidence="4" id="KW-0963">Cytoplasm</keyword>
<comment type="cofactor">
    <cofactor evidence="1 4">
        <name>a divalent metal cation</name>
        <dbReference type="ChEBI" id="CHEBI:60240"/>
    </cofactor>
</comment>
<comment type="similarity">
    <text evidence="4">Belongs to the Maf family.</text>
</comment>
<protein>
    <recommendedName>
        <fullName evidence="4">Nucleoside triphosphate pyrophosphatase</fullName>
        <ecNumber evidence="4">3.6.1.9</ecNumber>
    </recommendedName>
    <alternativeName>
        <fullName evidence="4">Nucleotide pyrophosphatase</fullName>
        <shortName evidence="4">Nucleotide PPase</shortName>
    </alternativeName>
</protein>